<feature type="domain" description="Small ribosomal subunit protein uS7" evidence="5">
    <location>
        <begin position="176"/>
        <end position="338"/>
    </location>
</feature>
<dbReference type="GO" id="GO:0005840">
    <property type="term" value="C:ribosome"/>
    <property type="evidence" value="ECO:0007669"/>
    <property type="project" value="UniProtKB-KW"/>
</dbReference>
<protein>
    <recommendedName>
        <fullName evidence="5">Small ribosomal subunit protein uS7 domain-containing protein</fullName>
    </recommendedName>
</protein>
<dbReference type="InterPro" id="IPR000235">
    <property type="entry name" value="Ribosomal_uS7"/>
</dbReference>
<dbReference type="Proteomes" id="UP001358417">
    <property type="component" value="Unassembled WGS sequence"/>
</dbReference>
<sequence>MPPRLNLFTARSVAFRTRPSVPQKPFASTLLQQRAASDNASSKQPATTPVDPDFKGPNTDQLPHVSEEQAALDKSMGNTPPDINQGTPVQEILQRDKDAQDKAPEVLKQAINSDKQSKSPSGTRSYSTSVRRLAEVAQVDFIETQAVGLPYPDAGLGHKFPLPDMTNWNKTNHFKRRYDTVLNTLTKMLMRHGKLSRAQSFASQQTMDDILTILRTAPTPQGSALATDRALLTTFPREALPLSPVEYLTAAIDSVAPLIKIKQQKGVLGGGASMPIPQPLSLKQRRRTAIKWILASAENRKESKLAERVAKELINVVEGKGGAWDRRMLVHKAGISARANTRTRKRL</sequence>
<evidence type="ECO:0000313" key="7">
    <source>
        <dbReference type="Proteomes" id="UP001358417"/>
    </source>
</evidence>
<name>A0AAV9NCV6_9EURO</name>
<keyword evidence="3" id="KW-0687">Ribonucleoprotein</keyword>
<evidence type="ECO:0000259" key="5">
    <source>
        <dbReference type="Pfam" id="PF00177"/>
    </source>
</evidence>
<comment type="caution">
    <text evidence="6">The sequence shown here is derived from an EMBL/GenBank/DDBJ whole genome shotgun (WGS) entry which is preliminary data.</text>
</comment>
<feature type="region of interest" description="Disordered" evidence="4">
    <location>
        <begin position="68"/>
        <end position="87"/>
    </location>
</feature>
<organism evidence="6 7">
    <name type="scientific">Exophiala bonariae</name>
    <dbReference type="NCBI Taxonomy" id="1690606"/>
    <lineage>
        <taxon>Eukaryota</taxon>
        <taxon>Fungi</taxon>
        <taxon>Dikarya</taxon>
        <taxon>Ascomycota</taxon>
        <taxon>Pezizomycotina</taxon>
        <taxon>Eurotiomycetes</taxon>
        <taxon>Chaetothyriomycetidae</taxon>
        <taxon>Chaetothyriales</taxon>
        <taxon>Herpotrichiellaceae</taxon>
        <taxon>Exophiala</taxon>
    </lineage>
</organism>
<dbReference type="AlphaFoldDB" id="A0AAV9NCV6"/>
<dbReference type="PANTHER" id="PTHR11205">
    <property type="entry name" value="RIBOSOMAL PROTEIN S7"/>
    <property type="match status" value="1"/>
</dbReference>
<reference evidence="6 7" key="1">
    <citation type="submission" date="2023-08" db="EMBL/GenBank/DDBJ databases">
        <title>Black Yeasts Isolated from many extreme environments.</title>
        <authorList>
            <person name="Coleine C."/>
            <person name="Stajich J.E."/>
            <person name="Selbmann L."/>
        </authorList>
    </citation>
    <scope>NUCLEOTIDE SEQUENCE [LARGE SCALE GENOMIC DNA]</scope>
    <source>
        <strain evidence="6 7">CCFEE 5792</strain>
    </source>
</reference>
<dbReference type="GO" id="GO:1990904">
    <property type="term" value="C:ribonucleoprotein complex"/>
    <property type="evidence" value="ECO:0007669"/>
    <property type="project" value="UniProtKB-KW"/>
</dbReference>
<proteinExistence type="inferred from homology"/>
<dbReference type="InterPro" id="IPR036823">
    <property type="entry name" value="Ribosomal_uS7_dom_sf"/>
</dbReference>
<keyword evidence="2" id="KW-0689">Ribosomal protein</keyword>
<evidence type="ECO:0000256" key="3">
    <source>
        <dbReference type="ARBA" id="ARBA00023274"/>
    </source>
</evidence>
<dbReference type="InterPro" id="IPR023798">
    <property type="entry name" value="Ribosomal_uS7_dom"/>
</dbReference>
<dbReference type="SUPFAM" id="SSF47973">
    <property type="entry name" value="Ribosomal protein S7"/>
    <property type="match status" value="1"/>
</dbReference>
<dbReference type="EMBL" id="JAVRRD010000012">
    <property type="protein sequence ID" value="KAK5053074.1"/>
    <property type="molecule type" value="Genomic_DNA"/>
</dbReference>
<accession>A0AAV9NCV6</accession>
<feature type="compositionally biased region" description="Polar residues" evidence="4">
    <location>
        <begin position="29"/>
        <end position="47"/>
    </location>
</feature>
<dbReference type="Gene3D" id="1.10.455.10">
    <property type="entry name" value="Ribosomal protein S7 domain"/>
    <property type="match status" value="1"/>
</dbReference>
<evidence type="ECO:0000256" key="4">
    <source>
        <dbReference type="SAM" id="MobiDB-lite"/>
    </source>
</evidence>
<dbReference type="GO" id="GO:0006412">
    <property type="term" value="P:translation"/>
    <property type="evidence" value="ECO:0007669"/>
    <property type="project" value="InterPro"/>
</dbReference>
<evidence type="ECO:0000256" key="1">
    <source>
        <dbReference type="ARBA" id="ARBA00007151"/>
    </source>
</evidence>
<dbReference type="InterPro" id="IPR047988">
    <property type="entry name" value="Ribosomal_uS7m_fungi"/>
</dbReference>
<dbReference type="CDD" id="cd14868">
    <property type="entry name" value="uS7_Mitochondria_Fungi"/>
    <property type="match status" value="1"/>
</dbReference>
<dbReference type="RefSeq" id="XP_064706516.1">
    <property type="nucleotide sequence ID" value="XM_064845662.1"/>
</dbReference>
<comment type="similarity">
    <text evidence="1">Belongs to the universal ribosomal protein uS7 family.</text>
</comment>
<dbReference type="Pfam" id="PF00177">
    <property type="entry name" value="Ribosomal_S7"/>
    <property type="match status" value="1"/>
</dbReference>
<evidence type="ECO:0000256" key="2">
    <source>
        <dbReference type="ARBA" id="ARBA00022980"/>
    </source>
</evidence>
<gene>
    <name evidence="6" type="ORF">LTR84_002048</name>
</gene>
<dbReference type="GeneID" id="89970260"/>
<keyword evidence="7" id="KW-1185">Reference proteome</keyword>
<evidence type="ECO:0000313" key="6">
    <source>
        <dbReference type="EMBL" id="KAK5053074.1"/>
    </source>
</evidence>
<feature type="region of interest" description="Disordered" evidence="4">
    <location>
        <begin position="16"/>
        <end position="62"/>
    </location>
</feature>
<feature type="compositionally biased region" description="Polar residues" evidence="4">
    <location>
        <begin position="76"/>
        <end position="87"/>
    </location>
</feature>